<keyword evidence="2" id="KW-0645">Protease</keyword>
<dbReference type="OrthoDB" id="4666063at2759"/>
<keyword evidence="4" id="KW-0720">Serine protease</keyword>
<dbReference type="Gene3D" id="3.40.50.880">
    <property type="match status" value="1"/>
</dbReference>
<dbReference type="Proteomes" id="UP001149090">
    <property type="component" value="Unassembled WGS sequence"/>
</dbReference>
<dbReference type="InterPro" id="IPR005320">
    <property type="entry name" value="Peptidase_S51"/>
</dbReference>
<comment type="similarity">
    <text evidence="1">Belongs to the peptidase S51 family.</text>
</comment>
<sequence>MNIWKIISLLIVIQFIMATATEPLVLIGGALADENEAIYQQIINFGGGNQKARIGVITAGSDPQDAKANAEYYCNLFRGYGVYDCSWIPIDLDHKENNQDPQVLSLIAQMTAFFFGGGDQERISECFFNSHEDSPALSLIRKLHTEQNVVISGSSAGTTIMQGNYMVTGGESYNAVTQDKPHSYIDDNYPDDLSYDPYPGFNIFTLGLLDTHFSQRGREGRMIRLLDFSRISYGFGIDENTALVINGTKGKVIGEGGVWVFNMKKINEKKDELRASDWEIDNVLGSYLTLDDEYDFTTNSITFASWKSSLYGREIHNHPMTPTDDIFSSPNNSELKDRRNPNEMEIVSCDLFDSKGSDTYGLTYEDDPTYEVDLTKDRDQGADGYQGYFNDINYYAFENLKIDIFRY</sequence>
<evidence type="ECO:0000256" key="3">
    <source>
        <dbReference type="ARBA" id="ARBA00022801"/>
    </source>
</evidence>
<dbReference type="InterPro" id="IPR029062">
    <property type="entry name" value="Class_I_gatase-like"/>
</dbReference>
<keyword evidence="5" id="KW-0732">Signal</keyword>
<dbReference type="PANTHER" id="PTHR36175">
    <property type="entry name" value="CYANOPHYCINASE"/>
    <property type="match status" value="1"/>
</dbReference>
<reference evidence="6" key="1">
    <citation type="submission" date="2022-10" db="EMBL/GenBank/DDBJ databases">
        <title>Novel sulphate-reducing endosymbionts in the free-living metamonad Anaeramoeba.</title>
        <authorList>
            <person name="Jerlstrom-Hultqvist J."/>
            <person name="Cepicka I."/>
            <person name="Gallot-Lavallee L."/>
            <person name="Salas-Leiva D."/>
            <person name="Curtis B.A."/>
            <person name="Zahonova K."/>
            <person name="Pipaliya S."/>
            <person name="Dacks J."/>
            <person name="Roger A.J."/>
        </authorList>
    </citation>
    <scope>NUCLEOTIDE SEQUENCE</scope>
    <source>
        <strain evidence="6">BMAN</strain>
    </source>
</reference>
<feature type="chain" id="PRO_5040287526" evidence="5">
    <location>
        <begin position="21"/>
        <end position="407"/>
    </location>
</feature>
<evidence type="ECO:0000256" key="5">
    <source>
        <dbReference type="SAM" id="SignalP"/>
    </source>
</evidence>
<dbReference type="Pfam" id="PF03575">
    <property type="entry name" value="Peptidase_S51"/>
    <property type="match status" value="1"/>
</dbReference>
<comment type="caution">
    <text evidence="6">The sequence shown here is derived from an EMBL/GenBank/DDBJ whole genome shotgun (WGS) entry which is preliminary data.</text>
</comment>
<dbReference type="AlphaFoldDB" id="A0A9Q0RE76"/>
<protein>
    <submittedName>
        <fullName evidence="6">Cyanophycinase</fullName>
    </submittedName>
</protein>
<feature type="signal peptide" evidence="5">
    <location>
        <begin position="1"/>
        <end position="20"/>
    </location>
</feature>
<evidence type="ECO:0000256" key="4">
    <source>
        <dbReference type="ARBA" id="ARBA00022825"/>
    </source>
</evidence>
<dbReference type="PANTHER" id="PTHR36175:SF1">
    <property type="entry name" value="CYANOPHYCINASE"/>
    <property type="match status" value="1"/>
</dbReference>
<evidence type="ECO:0000256" key="2">
    <source>
        <dbReference type="ARBA" id="ARBA00022670"/>
    </source>
</evidence>
<name>A0A9Q0RE76_ANAIG</name>
<evidence type="ECO:0000313" key="6">
    <source>
        <dbReference type="EMBL" id="KAJ5076378.1"/>
    </source>
</evidence>
<dbReference type="SUPFAM" id="SSF52317">
    <property type="entry name" value="Class I glutamine amidotransferase-like"/>
    <property type="match status" value="1"/>
</dbReference>
<keyword evidence="3" id="KW-0378">Hydrolase</keyword>
<keyword evidence="7" id="KW-1185">Reference proteome</keyword>
<evidence type="ECO:0000313" key="7">
    <source>
        <dbReference type="Proteomes" id="UP001149090"/>
    </source>
</evidence>
<gene>
    <name evidence="6" type="ORF">M0811_06377</name>
</gene>
<dbReference type="GO" id="GO:0008236">
    <property type="term" value="F:serine-type peptidase activity"/>
    <property type="evidence" value="ECO:0007669"/>
    <property type="project" value="UniProtKB-KW"/>
</dbReference>
<proteinExistence type="inferred from homology"/>
<dbReference type="GO" id="GO:0006508">
    <property type="term" value="P:proteolysis"/>
    <property type="evidence" value="ECO:0007669"/>
    <property type="project" value="UniProtKB-KW"/>
</dbReference>
<organism evidence="6 7">
    <name type="scientific">Anaeramoeba ignava</name>
    <name type="common">Anaerobic marine amoeba</name>
    <dbReference type="NCBI Taxonomy" id="1746090"/>
    <lineage>
        <taxon>Eukaryota</taxon>
        <taxon>Metamonada</taxon>
        <taxon>Anaeramoebidae</taxon>
        <taxon>Anaeramoeba</taxon>
    </lineage>
</organism>
<accession>A0A9Q0RE76</accession>
<dbReference type="CDD" id="cd03145">
    <property type="entry name" value="GAT1_cyanophycinase"/>
    <property type="match status" value="1"/>
</dbReference>
<dbReference type="EMBL" id="JAPDFW010000061">
    <property type="protein sequence ID" value="KAJ5076378.1"/>
    <property type="molecule type" value="Genomic_DNA"/>
</dbReference>
<evidence type="ECO:0000256" key="1">
    <source>
        <dbReference type="ARBA" id="ARBA00006534"/>
    </source>
</evidence>